<dbReference type="KEGG" id="gfo:GFO_3496"/>
<feature type="transmembrane region" description="Helical" evidence="1">
    <location>
        <begin position="12"/>
        <end position="32"/>
    </location>
</feature>
<dbReference type="HOGENOM" id="CLU_3290357_0_0_10"/>
<accession>A0M739</accession>
<name>A0M739_CHRFK</name>
<keyword evidence="1" id="KW-0472">Membrane</keyword>
<organism evidence="2 3">
    <name type="scientific">Christiangramia forsetii (strain DSM 17595 / CGMCC 1.15422 / KT0803)</name>
    <name type="common">Gramella forsetii</name>
    <dbReference type="NCBI Taxonomy" id="411154"/>
    <lineage>
        <taxon>Bacteria</taxon>
        <taxon>Pseudomonadati</taxon>
        <taxon>Bacteroidota</taxon>
        <taxon>Flavobacteriia</taxon>
        <taxon>Flavobacteriales</taxon>
        <taxon>Flavobacteriaceae</taxon>
        <taxon>Christiangramia</taxon>
    </lineage>
</organism>
<dbReference type="STRING" id="411154.GFO_3496"/>
<evidence type="ECO:0000313" key="3">
    <source>
        <dbReference type="Proteomes" id="UP000000755"/>
    </source>
</evidence>
<keyword evidence="1" id="KW-0812">Transmembrane</keyword>
<dbReference type="AlphaFoldDB" id="A0M739"/>
<evidence type="ECO:0000313" key="2">
    <source>
        <dbReference type="EMBL" id="CAL68434.1"/>
    </source>
</evidence>
<gene>
    <name evidence="2" type="ordered locus">GFO_3496</name>
</gene>
<protein>
    <submittedName>
        <fullName evidence="2">Uncharacterized protein</fullName>
    </submittedName>
</protein>
<reference evidence="2 3" key="1">
    <citation type="journal article" date="2006" name="Environ. Microbiol.">
        <title>Whole genome analysis of the marine Bacteroidetes'Gramella forsetii' reveals adaptations to degradation of polymeric organic matter.</title>
        <authorList>
            <person name="Bauer M."/>
            <person name="Kube M."/>
            <person name="Teeling H."/>
            <person name="Richter M."/>
            <person name="Lombardot T."/>
            <person name="Allers E."/>
            <person name="Wuerdemann C.A."/>
            <person name="Quast C."/>
            <person name="Kuhl H."/>
            <person name="Knaust F."/>
            <person name="Woebken D."/>
            <person name="Bischof K."/>
            <person name="Mussmann M."/>
            <person name="Choudhuri J.V."/>
            <person name="Meyer F."/>
            <person name="Reinhardt R."/>
            <person name="Amann R.I."/>
            <person name="Gloeckner F.O."/>
        </authorList>
    </citation>
    <scope>NUCLEOTIDE SEQUENCE [LARGE SCALE GENOMIC DNA]</scope>
    <source>
        <strain evidence="3">DSM 17595 / CGMCC 1.15422 / KT0803</strain>
    </source>
</reference>
<dbReference type="EMBL" id="CU207366">
    <property type="protein sequence ID" value="CAL68434.1"/>
    <property type="molecule type" value="Genomic_DNA"/>
</dbReference>
<keyword evidence="1" id="KW-1133">Transmembrane helix</keyword>
<dbReference type="Proteomes" id="UP000000755">
    <property type="component" value="Chromosome"/>
</dbReference>
<evidence type="ECO:0000256" key="1">
    <source>
        <dbReference type="SAM" id="Phobius"/>
    </source>
</evidence>
<sequence length="40" mass="4692">MVELPKFRVDDSSIIINLSKSLLTIFLSIYYFSEYPMGFL</sequence>
<proteinExistence type="predicted"/>